<keyword evidence="3" id="KW-1185">Reference proteome</keyword>
<protein>
    <submittedName>
        <fullName evidence="2">Stage II sporulation protein D</fullName>
    </submittedName>
</protein>
<dbReference type="NCBIfam" id="TIGR02669">
    <property type="entry name" value="SpoIID_LytB"/>
    <property type="match status" value="1"/>
</dbReference>
<dbReference type="RefSeq" id="WP_307339399.1">
    <property type="nucleotide sequence ID" value="NZ_JAUSUQ010000007.1"/>
</dbReference>
<proteinExistence type="predicted"/>
<gene>
    <name evidence="2" type="ORF">J2S00_002225</name>
</gene>
<name>A0ABU0CTL8_9BACI</name>
<reference evidence="2 3" key="1">
    <citation type="submission" date="2023-07" db="EMBL/GenBank/DDBJ databases">
        <title>Genomic Encyclopedia of Type Strains, Phase IV (KMG-IV): sequencing the most valuable type-strain genomes for metagenomic binning, comparative biology and taxonomic classification.</title>
        <authorList>
            <person name="Goeker M."/>
        </authorList>
    </citation>
    <scope>NUCLEOTIDE SEQUENCE [LARGE SCALE GENOMIC DNA]</scope>
    <source>
        <strain evidence="2 3">DSM 17740</strain>
    </source>
</reference>
<comment type="caution">
    <text evidence="2">The sequence shown here is derived from an EMBL/GenBank/DDBJ whole genome shotgun (WGS) entry which is preliminary data.</text>
</comment>
<feature type="domain" description="Sporulation stage II protein D amidase enhancer LytB N-terminal" evidence="1">
    <location>
        <begin position="59"/>
        <end position="164"/>
    </location>
</feature>
<dbReference type="Pfam" id="PF08486">
    <property type="entry name" value="SpoIID"/>
    <property type="match status" value="1"/>
</dbReference>
<dbReference type="EMBL" id="JAUSUQ010000007">
    <property type="protein sequence ID" value="MDQ0339438.1"/>
    <property type="molecule type" value="Genomic_DNA"/>
</dbReference>
<dbReference type="InterPro" id="IPR051922">
    <property type="entry name" value="Bact_Sporulation_Assoc"/>
</dbReference>
<evidence type="ECO:0000259" key="1">
    <source>
        <dbReference type="Pfam" id="PF08486"/>
    </source>
</evidence>
<dbReference type="InterPro" id="IPR014225">
    <property type="entry name" value="Spore_II_D_firmicutes"/>
</dbReference>
<dbReference type="Proteomes" id="UP001232445">
    <property type="component" value="Unassembled WGS sequence"/>
</dbReference>
<organism evidence="2 3">
    <name type="scientific">Caldalkalibacillus uzonensis</name>
    <dbReference type="NCBI Taxonomy" id="353224"/>
    <lineage>
        <taxon>Bacteria</taxon>
        <taxon>Bacillati</taxon>
        <taxon>Bacillota</taxon>
        <taxon>Bacilli</taxon>
        <taxon>Bacillales</taxon>
        <taxon>Bacillaceae</taxon>
        <taxon>Caldalkalibacillus</taxon>
    </lineage>
</organism>
<dbReference type="InterPro" id="IPR013486">
    <property type="entry name" value="SpoIID/LytB"/>
</dbReference>
<dbReference type="PANTHER" id="PTHR30032">
    <property type="entry name" value="N-ACETYLMURAMOYL-L-ALANINE AMIDASE-RELATED"/>
    <property type="match status" value="1"/>
</dbReference>
<evidence type="ECO:0000313" key="2">
    <source>
        <dbReference type="EMBL" id="MDQ0339438.1"/>
    </source>
</evidence>
<dbReference type="PANTHER" id="PTHR30032:SF4">
    <property type="entry name" value="AMIDASE ENHANCER"/>
    <property type="match status" value="1"/>
</dbReference>
<sequence length="336" mass="37733">MRTVLIISLGLLIVLLIVPSVVAQFIPHGSGQAAGEIVQLEQPDPSETPGPEIMVRVYRTATKTIEKVPLEEYVRGVVASEMPHDFELEALKAQAMAARTYIIRRMMKKDFSDTPEGADVRDDVGHQVYKNEEELRRQWGKAYPHKISRINQAVNETRGKVITYNGKPIDATFFSTSNGYTENAEDYWGQEIPYLKSVNSPWDKDSPRFREEIRLSLAEFQHKLGVELSVPVSSGQPFAEIVSRSEGQRVTEVQVGDKTFTGREIRELLGLPSSDFNWSLAGNEVVITTTGYGHGVGMSQYGANGMAAEGHTAEEIVKYYYRDVAVEDYRQWIVKK</sequence>
<accession>A0ABU0CTL8</accession>
<dbReference type="InterPro" id="IPR013693">
    <property type="entry name" value="SpoIID/LytB_N"/>
</dbReference>
<evidence type="ECO:0000313" key="3">
    <source>
        <dbReference type="Proteomes" id="UP001232445"/>
    </source>
</evidence>
<dbReference type="NCBIfam" id="TIGR02870">
    <property type="entry name" value="spore_II_D"/>
    <property type="match status" value="1"/>
</dbReference>